<evidence type="ECO:0000313" key="1">
    <source>
        <dbReference type="EMBL" id="EUJ64748.1"/>
    </source>
</evidence>
<dbReference type="AlphaFoldDB" id="W7E2B4"/>
<protein>
    <submittedName>
        <fullName evidence="1">Prophage Lp1 protein 51</fullName>
    </submittedName>
</protein>
<accession>W7E2B4</accession>
<sequence length="154" mass="18364">MVVEIREKLVFQEFDSKKMGFYLVDRSLESPQEKTTTVNIPYAHGVADFSMITGERIFEQRTLSYQFIIYGLPYNFDRKFLEDECRQKLMVPGYGKIKDTHNPGYFWWGKCEEVNCDDDEGYRKCTIDIKFSVYPFLAADDAYFDDRWDTFDFH</sequence>
<evidence type="ECO:0000313" key="2">
    <source>
        <dbReference type="Proteomes" id="UP000019241"/>
    </source>
</evidence>
<dbReference type="RefSeq" id="WP_036061822.1">
    <property type="nucleotide sequence ID" value="NZ_AODM01000005.1"/>
</dbReference>
<dbReference type="EMBL" id="AODM01000005">
    <property type="protein sequence ID" value="EUJ64748.1"/>
    <property type="molecule type" value="Genomic_DNA"/>
</dbReference>
<dbReference type="PATRIC" id="fig|1265822.4.peg.208"/>
<gene>
    <name evidence="1" type="ORF">MCOL2_01010</name>
</gene>
<comment type="caution">
    <text evidence="1">The sequence shown here is derived from an EMBL/GenBank/DDBJ whole genome shotgun (WGS) entry which is preliminary data.</text>
</comment>
<organism evidence="1 2">
    <name type="scientific">Listeria fleischmannii FSL S10-1203</name>
    <dbReference type="NCBI Taxonomy" id="1265822"/>
    <lineage>
        <taxon>Bacteria</taxon>
        <taxon>Bacillati</taxon>
        <taxon>Bacillota</taxon>
        <taxon>Bacilli</taxon>
        <taxon>Bacillales</taxon>
        <taxon>Listeriaceae</taxon>
        <taxon>Listeria</taxon>
    </lineage>
</organism>
<reference evidence="1 2" key="1">
    <citation type="submission" date="2012-12" db="EMBL/GenBank/DDBJ databases">
        <title>Novel taxa of Listeriaceae from agricultural environments in the United States.</title>
        <authorList>
            <person name="den Bakker H.C."/>
            <person name="Allred A."/>
            <person name="Warchocki S."/>
            <person name="Wright E.M."/>
            <person name="Burrell A."/>
            <person name="Nightingale K.K."/>
            <person name="Kephart D."/>
            <person name="Wiedmann M."/>
        </authorList>
    </citation>
    <scope>NUCLEOTIDE SEQUENCE [LARGE SCALE GENOMIC DNA]</scope>
    <source>
        <strain evidence="1 2">FSL S10-1203</strain>
    </source>
</reference>
<dbReference type="Proteomes" id="UP000019241">
    <property type="component" value="Unassembled WGS sequence"/>
</dbReference>
<proteinExistence type="predicted"/>
<name>W7E2B4_9LIST</name>